<dbReference type="AlphaFoldDB" id="Q0CIH4"/>
<name>Q0CIH4_ASPTN</name>
<proteinExistence type="predicted"/>
<dbReference type="VEuPathDB" id="FungiDB:ATEG_06510"/>
<dbReference type="Proteomes" id="UP000007963">
    <property type="component" value="Unassembled WGS sequence"/>
</dbReference>
<protein>
    <submittedName>
        <fullName evidence="3">Uncharacterized protein</fullName>
    </submittedName>
</protein>
<accession>Q0CIH4</accession>
<keyword evidence="2" id="KW-1133">Transmembrane helix</keyword>
<evidence type="ECO:0000256" key="2">
    <source>
        <dbReference type="SAM" id="Phobius"/>
    </source>
</evidence>
<dbReference type="GeneID" id="4322193"/>
<gene>
    <name evidence="3" type="ORF">ATEG_06510</name>
</gene>
<keyword evidence="2" id="KW-0812">Transmembrane</keyword>
<organism evidence="3 4">
    <name type="scientific">Aspergillus terreus (strain NIH 2624 / FGSC A1156)</name>
    <dbReference type="NCBI Taxonomy" id="341663"/>
    <lineage>
        <taxon>Eukaryota</taxon>
        <taxon>Fungi</taxon>
        <taxon>Dikarya</taxon>
        <taxon>Ascomycota</taxon>
        <taxon>Pezizomycotina</taxon>
        <taxon>Eurotiomycetes</taxon>
        <taxon>Eurotiomycetidae</taxon>
        <taxon>Eurotiales</taxon>
        <taxon>Aspergillaceae</taxon>
        <taxon>Aspergillus</taxon>
        <taxon>Aspergillus subgen. Circumdati</taxon>
    </lineage>
</organism>
<evidence type="ECO:0000313" key="4">
    <source>
        <dbReference type="Proteomes" id="UP000007963"/>
    </source>
</evidence>
<dbReference type="EMBL" id="CH476602">
    <property type="protein sequence ID" value="EAU33054.1"/>
    <property type="molecule type" value="Genomic_DNA"/>
</dbReference>
<feature type="region of interest" description="Disordered" evidence="1">
    <location>
        <begin position="111"/>
        <end position="130"/>
    </location>
</feature>
<keyword evidence="2" id="KW-0472">Membrane</keyword>
<dbReference type="RefSeq" id="XP_001215688.1">
    <property type="nucleotide sequence ID" value="XM_001215688.1"/>
</dbReference>
<reference evidence="4" key="1">
    <citation type="submission" date="2005-09" db="EMBL/GenBank/DDBJ databases">
        <title>Annotation of the Aspergillus terreus NIH2624 genome.</title>
        <authorList>
            <person name="Birren B.W."/>
            <person name="Lander E.S."/>
            <person name="Galagan J.E."/>
            <person name="Nusbaum C."/>
            <person name="Devon K."/>
            <person name="Henn M."/>
            <person name="Ma L.-J."/>
            <person name="Jaffe D.B."/>
            <person name="Butler J."/>
            <person name="Alvarez P."/>
            <person name="Gnerre S."/>
            <person name="Grabherr M."/>
            <person name="Kleber M."/>
            <person name="Mauceli E.W."/>
            <person name="Brockman W."/>
            <person name="Rounsley S."/>
            <person name="Young S.K."/>
            <person name="LaButti K."/>
            <person name="Pushparaj V."/>
            <person name="DeCaprio D."/>
            <person name="Crawford M."/>
            <person name="Koehrsen M."/>
            <person name="Engels R."/>
            <person name="Montgomery P."/>
            <person name="Pearson M."/>
            <person name="Howarth C."/>
            <person name="Larson L."/>
            <person name="Luoma S."/>
            <person name="White J."/>
            <person name="Alvarado L."/>
            <person name="Kodira C.D."/>
            <person name="Zeng Q."/>
            <person name="Oleary S."/>
            <person name="Yandava C."/>
            <person name="Denning D.W."/>
            <person name="Nierman W.C."/>
            <person name="Milne T."/>
            <person name="Madden K."/>
        </authorList>
    </citation>
    <scope>NUCLEOTIDE SEQUENCE [LARGE SCALE GENOMIC DNA]</scope>
    <source>
        <strain evidence="4">NIH 2624 / FGSC A1156</strain>
    </source>
</reference>
<sequence>MAQSILVPLIPTLTFVFSALLMLYLYRGRLLQCFSRSKTAVYTEIPSDIESASIPAMENPACVDPPPTPTTQNTHASWIDSLVEYAVHQVWTGLDLDSLFEPAPPVPHGIAINGDSDKRCGSPERACTSA</sequence>
<feature type="transmembrane region" description="Helical" evidence="2">
    <location>
        <begin position="6"/>
        <end position="26"/>
    </location>
</feature>
<evidence type="ECO:0000256" key="1">
    <source>
        <dbReference type="SAM" id="MobiDB-lite"/>
    </source>
</evidence>
<evidence type="ECO:0000313" key="3">
    <source>
        <dbReference type="EMBL" id="EAU33054.1"/>
    </source>
</evidence>
<dbReference type="HOGENOM" id="CLU_1937728_0_0_1"/>